<evidence type="ECO:0000313" key="1">
    <source>
        <dbReference type="EMBL" id="UJO17230.1"/>
    </source>
</evidence>
<dbReference type="OMA" id="YANNALH"/>
<dbReference type="AlphaFoldDB" id="A0A9Q8LH13"/>
<evidence type="ECO:0000313" key="2">
    <source>
        <dbReference type="Proteomes" id="UP000756132"/>
    </source>
</evidence>
<dbReference type="RefSeq" id="XP_047761596.1">
    <property type="nucleotide sequence ID" value="XM_047904547.1"/>
</dbReference>
<dbReference type="KEGG" id="ffu:CLAFUR5_05399"/>
<dbReference type="EMBL" id="CP090167">
    <property type="protein sequence ID" value="UJO17230.1"/>
    <property type="molecule type" value="Genomic_DNA"/>
</dbReference>
<dbReference type="GeneID" id="71985277"/>
<gene>
    <name evidence="1" type="ORF">CLAFUR5_05399</name>
</gene>
<name>A0A9Q8LH13_PASFU</name>
<accession>A0A9Q8LH13</accession>
<proteinExistence type="predicted"/>
<protein>
    <submittedName>
        <fullName evidence="1">Uncharacterized protein</fullName>
    </submittedName>
</protein>
<reference evidence="1" key="2">
    <citation type="journal article" date="2022" name="Microb. Genom.">
        <title>A chromosome-scale genome assembly of the tomato pathogen Cladosporium fulvum reveals a compartmentalized genome architecture and the presence of a dispensable chromosome.</title>
        <authorList>
            <person name="Zaccaron A.Z."/>
            <person name="Chen L.H."/>
            <person name="Samaras A."/>
            <person name="Stergiopoulos I."/>
        </authorList>
    </citation>
    <scope>NUCLEOTIDE SEQUENCE</scope>
    <source>
        <strain evidence="1">Race5_Kim</strain>
    </source>
</reference>
<sequence length="159" mass="16651">MYGMVGRVDDGAGNVTGEITASVLPIGAASELVPAGTDGAHSVGRFSPPPSSSPLLTEFPKFLTNQYTVNTTSPAQSTLIMDAQATIQYANEARYGLYKVQTLGPLDVFGEDVIFGTFVASMQSEFRTGRGIVDVWRVLPNGRIDGEAILALLPPGGSG</sequence>
<dbReference type="Proteomes" id="UP000756132">
    <property type="component" value="Chromosome 5"/>
</dbReference>
<reference evidence="1" key="1">
    <citation type="submission" date="2021-12" db="EMBL/GenBank/DDBJ databases">
        <authorList>
            <person name="Zaccaron A."/>
            <person name="Stergiopoulos I."/>
        </authorList>
    </citation>
    <scope>NUCLEOTIDE SEQUENCE</scope>
    <source>
        <strain evidence="1">Race5_Kim</strain>
    </source>
</reference>
<keyword evidence="2" id="KW-1185">Reference proteome</keyword>
<organism evidence="1 2">
    <name type="scientific">Passalora fulva</name>
    <name type="common">Tomato leaf mold</name>
    <name type="synonym">Cladosporium fulvum</name>
    <dbReference type="NCBI Taxonomy" id="5499"/>
    <lineage>
        <taxon>Eukaryota</taxon>
        <taxon>Fungi</taxon>
        <taxon>Dikarya</taxon>
        <taxon>Ascomycota</taxon>
        <taxon>Pezizomycotina</taxon>
        <taxon>Dothideomycetes</taxon>
        <taxon>Dothideomycetidae</taxon>
        <taxon>Mycosphaerellales</taxon>
        <taxon>Mycosphaerellaceae</taxon>
        <taxon>Fulvia</taxon>
    </lineage>
</organism>
<dbReference type="OrthoDB" id="3426753at2759"/>